<evidence type="ECO:0000313" key="9">
    <source>
        <dbReference type="Proteomes" id="UP000694580"/>
    </source>
</evidence>
<evidence type="ECO:0000256" key="2">
    <source>
        <dbReference type="ARBA" id="ARBA00022729"/>
    </source>
</evidence>
<dbReference type="PRINTS" id="PR00019">
    <property type="entry name" value="LEURICHRPT"/>
</dbReference>
<evidence type="ECO:0000256" key="3">
    <source>
        <dbReference type="ARBA" id="ARBA00022737"/>
    </source>
</evidence>
<dbReference type="PANTHER" id="PTHR24366">
    <property type="entry name" value="IG(IMMUNOGLOBULIN) AND LRR(LEUCINE RICH REPEAT) DOMAINS"/>
    <property type="match status" value="1"/>
</dbReference>
<keyword evidence="2 6" id="KW-0732">Signal</keyword>
<dbReference type="Pfam" id="PF13855">
    <property type="entry name" value="LRR_8"/>
    <property type="match status" value="2"/>
</dbReference>
<dbReference type="InterPro" id="IPR032675">
    <property type="entry name" value="LRR_dom_sf"/>
</dbReference>
<keyword evidence="3" id="KW-0677">Repeat</keyword>
<name>A0AAY4AU33_9TELE</name>
<gene>
    <name evidence="8" type="primary">LOC114802539</name>
</gene>
<dbReference type="RefSeq" id="XP_028857379.1">
    <property type="nucleotide sequence ID" value="XM_029001546.1"/>
</dbReference>
<feature type="domain" description="Ig-like" evidence="7">
    <location>
        <begin position="321"/>
        <end position="403"/>
    </location>
</feature>
<feature type="compositionally biased region" description="Basic and acidic residues" evidence="5">
    <location>
        <begin position="566"/>
        <end position="580"/>
    </location>
</feature>
<dbReference type="InterPro" id="IPR003599">
    <property type="entry name" value="Ig_sub"/>
</dbReference>
<evidence type="ECO:0000259" key="7">
    <source>
        <dbReference type="PROSITE" id="PS50835"/>
    </source>
</evidence>
<dbReference type="Pfam" id="PF00560">
    <property type="entry name" value="LRR_1"/>
    <property type="match status" value="1"/>
</dbReference>
<feature type="compositionally biased region" description="Basic and acidic residues" evidence="5">
    <location>
        <begin position="525"/>
        <end position="536"/>
    </location>
</feature>
<dbReference type="SMART" id="SM00369">
    <property type="entry name" value="LRR_TYP"/>
    <property type="match status" value="6"/>
</dbReference>
<evidence type="ECO:0000256" key="6">
    <source>
        <dbReference type="SAM" id="SignalP"/>
    </source>
</evidence>
<dbReference type="InterPro" id="IPR013783">
    <property type="entry name" value="Ig-like_fold"/>
</dbReference>
<dbReference type="SUPFAM" id="SSF52058">
    <property type="entry name" value="L domain-like"/>
    <property type="match status" value="1"/>
</dbReference>
<dbReference type="PROSITE" id="PS50835">
    <property type="entry name" value="IG_LIKE"/>
    <property type="match status" value="1"/>
</dbReference>
<evidence type="ECO:0000313" key="8">
    <source>
        <dbReference type="Ensembl" id="ENSDCDP00010012327.1"/>
    </source>
</evidence>
<evidence type="ECO:0000256" key="4">
    <source>
        <dbReference type="ARBA" id="ARBA00023157"/>
    </source>
</evidence>
<dbReference type="Proteomes" id="UP000694580">
    <property type="component" value="Chromosome 13"/>
</dbReference>
<dbReference type="AlphaFoldDB" id="A0AAY4AU33"/>
<feature type="compositionally biased region" description="Low complexity" evidence="5">
    <location>
        <begin position="553"/>
        <end position="563"/>
    </location>
</feature>
<organism evidence="8 9">
    <name type="scientific">Denticeps clupeoides</name>
    <name type="common">denticle herring</name>
    <dbReference type="NCBI Taxonomy" id="299321"/>
    <lineage>
        <taxon>Eukaryota</taxon>
        <taxon>Metazoa</taxon>
        <taxon>Chordata</taxon>
        <taxon>Craniata</taxon>
        <taxon>Vertebrata</taxon>
        <taxon>Euteleostomi</taxon>
        <taxon>Actinopterygii</taxon>
        <taxon>Neopterygii</taxon>
        <taxon>Teleostei</taxon>
        <taxon>Clupei</taxon>
        <taxon>Clupeiformes</taxon>
        <taxon>Denticipitoidei</taxon>
        <taxon>Denticipitidae</taxon>
        <taxon>Denticeps</taxon>
    </lineage>
</organism>
<dbReference type="InterPro" id="IPR001611">
    <property type="entry name" value="Leu-rich_rpt"/>
</dbReference>
<proteinExistence type="predicted"/>
<dbReference type="SUPFAM" id="SSF48726">
    <property type="entry name" value="Immunoglobulin"/>
    <property type="match status" value="1"/>
</dbReference>
<protein>
    <recommendedName>
        <fullName evidence="7">Ig-like domain-containing protein</fullName>
    </recommendedName>
</protein>
<evidence type="ECO:0000256" key="5">
    <source>
        <dbReference type="SAM" id="MobiDB-lite"/>
    </source>
</evidence>
<feature type="signal peptide" evidence="6">
    <location>
        <begin position="1"/>
        <end position="19"/>
    </location>
</feature>
<sequence>MWSSMLSGLWWTICPLVLTIPAFFCEQNLPHDYRRLSNRSLHVKRSEQKLRAVLLGWPSWTETLNLSFNNLSAIHWTGEPPYFPHATTLILSQNSISRTDKGAFAGFPELEELDLSHNKLSVVTEGTLQGLKRLKNLNLGHNHLHRIHSRGFNDLLSLEKLWLRNNRLGIVPDAVNKLAALKILSLSTNHISRLHSGNFHGCQELKMLRLEENQICSVSEWTFLKQENLKVLDLSSNQLDTLPETTVKFLWERGVDVHLHGNPMKCECGLTGQHGRRPAWLTDVARCDRSRTLAAMKVRSSQASSGSLRLSETVVFTVNLGSHLTMPCRDSHNGDTEGIVQFWKTPLAWLESRSSSDHLGTLKTHCNGSLTISNVTSLHGGLYYCLLVDGEGRAIVSYRVRVANSGYNRLIKSRKTREAGFSVPDPVSDGHFASAVVSSVLVTFIGGFAIGAISRSHVIKCLQVTRSHIPALRRKHQKTDGAEHTATTLHSEQHIRSYWRETSVDSVVFSITNSPPPKAPRSFRAKKEVHEGREYLEGCDQAPPQGHNSEADSSGSGTTSRGTKAGMEDHGDSASGDEIKLRTAKRGRVIKLYNYDEEGNHYGHIKDQGEEMQSIPQPKQRTLSLSRLNSIMSTATSPGLNSDPENDLEEENETLRVRLEFRAGQ</sequence>
<feature type="region of interest" description="Disordered" evidence="5">
    <location>
        <begin position="511"/>
        <end position="580"/>
    </location>
</feature>
<dbReference type="InterPro" id="IPR007110">
    <property type="entry name" value="Ig-like_dom"/>
</dbReference>
<dbReference type="InterPro" id="IPR036179">
    <property type="entry name" value="Ig-like_dom_sf"/>
</dbReference>
<evidence type="ECO:0000256" key="1">
    <source>
        <dbReference type="ARBA" id="ARBA00022614"/>
    </source>
</evidence>
<dbReference type="Gene3D" id="3.80.10.10">
    <property type="entry name" value="Ribonuclease Inhibitor"/>
    <property type="match status" value="2"/>
</dbReference>
<reference evidence="8 9" key="1">
    <citation type="submission" date="2020-06" db="EMBL/GenBank/DDBJ databases">
        <authorList>
            <consortium name="Wellcome Sanger Institute Data Sharing"/>
        </authorList>
    </citation>
    <scope>NUCLEOTIDE SEQUENCE [LARGE SCALE GENOMIC DNA]</scope>
</reference>
<dbReference type="GeneID" id="114802539"/>
<dbReference type="Ensembl" id="ENSDCDT00010012921.1">
    <property type="protein sequence ID" value="ENSDCDP00010012327.1"/>
    <property type="gene ID" value="ENSDCDG00010005519.1"/>
</dbReference>
<keyword evidence="1" id="KW-0433">Leucine-rich repeat</keyword>
<dbReference type="PROSITE" id="PS51450">
    <property type="entry name" value="LRR"/>
    <property type="match status" value="2"/>
</dbReference>
<dbReference type="PANTHER" id="PTHR24366:SF96">
    <property type="entry name" value="LEUCINE RICH REPEAT CONTAINING 53"/>
    <property type="match status" value="1"/>
</dbReference>
<reference evidence="8" key="3">
    <citation type="submission" date="2025-09" db="UniProtKB">
        <authorList>
            <consortium name="Ensembl"/>
        </authorList>
    </citation>
    <scope>IDENTIFICATION</scope>
</reference>
<keyword evidence="4" id="KW-1015">Disulfide bond</keyword>
<keyword evidence="9" id="KW-1185">Reference proteome</keyword>
<reference evidence="8" key="2">
    <citation type="submission" date="2025-08" db="UniProtKB">
        <authorList>
            <consortium name="Ensembl"/>
        </authorList>
    </citation>
    <scope>IDENTIFICATION</scope>
</reference>
<dbReference type="Gene3D" id="2.60.40.10">
    <property type="entry name" value="Immunoglobulins"/>
    <property type="match status" value="1"/>
</dbReference>
<accession>A0AAY4AU33</accession>
<dbReference type="InterPro" id="IPR003591">
    <property type="entry name" value="Leu-rich_rpt_typical-subtyp"/>
</dbReference>
<feature type="chain" id="PRO_5044216971" description="Ig-like domain-containing protein" evidence="6">
    <location>
        <begin position="20"/>
        <end position="665"/>
    </location>
</feature>
<dbReference type="GeneTree" id="ENSGT00940000161826"/>
<dbReference type="SMART" id="SM00409">
    <property type="entry name" value="IG"/>
    <property type="match status" value="1"/>
</dbReference>